<evidence type="ECO:0000256" key="13">
    <source>
        <dbReference type="ARBA" id="ARBA00023014"/>
    </source>
</evidence>
<dbReference type="PANTHER" id="PTHR43105">
    <property type="entry name" value="RESPIRATORY NITRATE REDUCTASE"/>
    <property type="match status" value="1"/>
</dbReference>
<dbReference type="PROSITE" id="PS00551">
    <property type="entry name" value="MOLYBDOPTERIN_PROK_1"/>
    <property type="match status" value="1"/>
</dbReference>
<dbReference type="SMART" id="SM00926">
    <property type="entry name" value="Molybdop_Fe4S4"/>
    <property type="match status" value="1"/>
</dbReference>
<keyword evidence="11" id="KW-0560">Oxidoreductase</keyword>
<dbReference type="Proteomes" id="UP000182409">
    <property type="component" value="Unassembled WGS sequence"/>
</dbReference>
<evidence type="ECO:0000256" key="19">
    <source>
        <dbReference type="SAM" id="MobiDB-lite"/>
    </source>
</evidence>
<dbReference type="FunFam" id="3.30.70.20:FF:000032">
    <property type="entry name" value="Formate dehydrogenase, alpha subunit"/>
    <property type="match status" value="1"/>
</dbReference>
<keyword evidence="6" id="KW-0479">Metal-binding</keyword>
<evidence type="ECO:0000256" key="14">
    <source>
        <dbReference type="ARBA" id="ARBA00023063"/>
    </source>
</evidence>
<dbReference type="InterPro" id="IPR017900">
    <property type="entry name" value="4Fe4S_Fe_S_CS"/>
</dbReference>
<evidence type="ECO:0000256" key="17">
    <source>
        <dbReference type="ARBA" id="ARBA00055000"/>
    </source>
</evidence>
<dbReference type="SUPFAM" id="SSF53706">
    <property type="entry name" value="Formate dehydrogenase/DMSO reductase, domains 1-3"/>
    <property type="match status" value="1"/>
</dbReference>
<dbReference type="PROSITE" id="PS51839">
    <property type="entry name" value="4FE4S_HC3"/>
    <property type="match status" value="1"/>
</dbReference>
<dbReference type="Pfam" id="PF00384">
    <property type="entry name" value="Molybdopterin"/>
    <property type="match status" value="1"/>
</dbReference>
<keyword evidence="10" id="KW-0249">Electron transport</keyword>
<keyword evidence="13" id="KW-0411">Iron-sulfur</keyword>
<keyword evidence="12" id="KW-0408">Iron</keyword>
<dbReference type="FunFam" id="2.40.40.20:FF:000005">
    <property type="entry name" value="Periplasmic nitrate reductase"/>
    <property type="match status" value="1"/>
</dbReference>
<dbReference type="InterPro" id="IPR009010">
    <property type="entry name" value="Asp_de-COase-like_dom_sf"/>
</dbReference>
<dbReference type="PROSITE" id="PS00198">
    <property type="entry name" value="4FE4S_FER_1"/>
    <property type="match status" value="1"/>
</dbReference>
<dbReference type="PANTHER" id="PTHR43105:SF14">
    <property type="entry name" value="FORMATE DEHYDROGENASE H"/>
    <property type="match status" value="1"/>
</dbReference>
<evidence type="ECO:0000259" key="22">
    <source>
        <dbReference type="PROSITE" id="PS51839"/>
    </source>
</evidence>
<keyword evidence="10" id="KW-0813">Transport</keyword>
<dbReference type="Pfam" id="PF10588">
    <property type="entry name" value="NADH-G_4Fe-4S_3"/>
    <property type="match status" value="1"/>
</dbReference>
<comment type="catalytic activity">
    <reaction evidence="16">
        <text>2 Fe(II)-[cytochrome] + nitrate + 2 H(+) = 2 Fe(III)-[cytochrome] + nitrite + H2O</text>
        <dbReference type="Rhea" id="RHEA:12909"/>
        <dbReference type="Rhea" id="RHEA-COMP:11777"/>
        <dbReference type="Rhea" id="RHEA-COMP:11778"/>
        <dbReference type="ChEBI" id="CHEBI:15377"/>
        <dbReference type="ChEBI" id="CHEBI:15378"/>
        <dbReference type="ChEBI" id="CHEBI:16301"/>
        <dbReference type="ChEBI" id="CHEBI:17632"/>
        <dbReference type="ChEBI" id="CHEBI:29033"/>
        <dbReference type="ChEBI" id="CHEBI:29034"/>
        <dbReference type="EC" id="1.9.6.1"/>
    </reaction>
</comment>
<dbReference type="GO" id="GO:0008863">
    <property type="term" value="F:formate dehydrogenase (NAD+) activity"/>
    <property type="evidence" value="ECO:0007669"/>
    <property type="project" value="InterPro"/>
</dbReference>
<dbReference type="InterPro" id="IPR006478">
    <property type="entry name" value="Formate_DH_asu"/>
</dbReference>
<name>A0A1H4LBJ3_9BACT</name>
<reference evidence="23 24" key="1">
    <citation type="submission" date="2016-10" db="EMBL/GenBank/DDBJ databases">
        <authorList>
            <person name="de Groot N.N."/>
        </authorList>
    </citation>
    <scope>NUCLEOTIDE SEQUENCE [LARGE SCALE GENOMIC DNA]</scope>
    <source>
        <strain evidence="23 24">AB35.6</strain>
    </source>
</reference>
<dbReference type="InterPro" id="IPR006656">
    <property type="entry name" value="Mopterin_OxRdtase"/>
</dbReference>
<dbReference type="GO" id="GO:0003954">
    <property type="term" value="F:NADH dehydrogenase activity"/>
    <property type="evidence" value="ECO:0007669"/>
    <property type="project" value="TreeGrafter"/>
</dbReference>
<dbReference type="GO" id="GO:0051537">
    <property type="term" value="F:2 iron, 2 sulfur cluster binding"/>
    <property type="evidence" value="ECO:0007669"/>
    <property type="project" value="UniProtKB-KW"/>
</dbReference>
<dbReference type="GO" id="GO:0016020">
    <property type="term" value="C:membrane"/>
    <property type="evidence" value="ECO:0007669"/>
    <property type="project" value="TreeGrafter"/>
</dbReference>
<dbReference type="InterPro" id="IPR006657">
    <property type="entry name" value="MoPterin_dinucl-bd_dom"/>
</dbReference>
<comment type="cofactor">
    <cofactor evidence="1">
        <name>Mo-bis(molybdopterin guanine dinucleotide)</name>
        <dbReference type="ChEBI" id="CHEBI:60539"/>
    </cofactor>
</comment>
<evidence type="ECO:0000256" key="4">
    <source>
        <dbReference type="ARBA" id="ARBA00022505"/>
    </source>
</evidence>
<dbReference type="InterPro" id="IPR017896">
    <property type="entry name" value="4Fe4S_Fe-S-bd"/>
</dbReference>
<keyword evidence="14" id="KW-0534">Nitrate assimilation</keyword>
<dbReference type="OrthoDB" id="9805142at2"/>
<dbReference type="EC" id="1.9.6.1" evidence="18"/>
<dbReference type="FunFam" id="3.10.20.740:FF:000003">
    <property type="entry name" value="Formate dehydrogenase subunit alpha"/>
    <property type="match status" value="1"/>
</dbReference>
<dbReference type="GO" id="GO:0042128">
    <property type="term" value="P:nitrate assimilation"/>
    <property type="evidence" value="ECO:0007669"/>
    <property type="project" value="UniProtKB-KW"/>
</dbReference>
<feature type="domain" description="4Fe-4S Mo/W bis-MGD-type" evidence="21">
    <location>
        <begin position="338"/>
        <end position="393"/>
    </location>
</feature>
<evidence type="ECO:0000256" key="15">
    <source>
        <dbReference type="ARBA" id="ARBA00034078"/>
    </source>
</evidence>
<feature type="domain" description="4Fe-4S His(Cys)3-ligated-type" evidence="22">
    <location>
        <begin position="157"/>
        <end position="197"/>
    </location>
</feature>
<keyword evidence="4" id="KW-0500">Molybdenum</keyword>
<dbReference type="InterPro" id="IPR036010">
    <property type="entry name" value="2Fe-2S_ferredoxin-like_sf"/>
</dbReference>
<dbReference type="Pfam" id="PF12838">
    <property type="entry name" value="Fer4_7"/>
    <property type="match status" value="1"/>
</dbReference>
<dbReference type="Gene3D" id="2.40.40.20">
    <property type="match status" value="1"/>
</dbReference>
<evidence type="ECO:0000256" key="5">
    <source>
        <dbReference type="ARBA" id="ARBA00022714"/>
    </source>
</evidence>
<comment type="cofactor">
    <cofactor evidence="15">
        <name>[2Fe-2S] cluster</name>
        <dbReference type="ChEBI" id="CHEBI:190135"/>
    </cofactor>
</comment>
<dbReference type="AlphaFoldDB" id="A0A1H4LBJ3"/>
<dbReference type="FunFam" id="3.40.228.10:FF:000002">
    <property type="entry name" value="Formate dehydrogenase subunit alpha"/>
    <property type="match status" value="1"/>
</dbReference>
<dbReference type="PROSITE" id="PS51669">
    <property type="entry name" value="4FE4S_MOW_BIS_MGD"/>
    <property type="match status" value="1"/>
</dbReference>
<comment type="function">
    <text evidence="17">Catalytic subunit of the periplasmic nitrate reductase complex NapAB. Receives electrons from NapB and catalyzes the reduction of nitrate to nitrite.</text>
</comment>
<sequence>MPQIVTELPKRLLNTPLAVPHTFNLSIDGREVSAGEGELLIEVLNRAAAQANASIADAGFHLEDKKLTPSERAASAQNPEFALSPASSKMEYPGTAEDASRSEHMGNYRSVPQLCYLPQMGPIQTCDTCMVEVDGELVRACATVVRPGMKVFAESARADRAQREAMDRVLQNHDLYCTICDNNNGNCTIHNAVGEMRVVHQERPFLHKPYEQDHSNPFYRYDPDQCILCGRCVEACQDVQVNETLSIDWTSKHPRVLWDGGEQVAGSSCVSCGHCVTVCPCNALMEKSMLQRAGTLTNLPAGTLDSMIEVVKGVEPETGYPPILALSDIESTMREARVKRTKTVCTFCGVGCSFDVWTRDRHVLKIEPMHGPANGISTCVKGKFGYEYTNSLARLRTPLIRVNDGQHSTYREATWDEALTLIASKFSEIKQNFGPDALAFIASSKCTNEESYLMQKLARAVIGTNNVDNCSRYCQTPATMGLSRTVKTGGDSGSIADIEKAGLVLIIGSNTSESHPVLATRVKRSHKLRGQRLIVSDIRKHEMAERADLFLRPRPGTDLVWVSAVTKYIIDQGWHAEEFITSRVNQFEEYYKSLEPFTLEHAEEITGISVETLKQVAEEVVKADGVCILWAMGVTQHCGGSDTSTSLANLLLATGNFGRPGAGAYPLRGHNNVQGASDFGSLPNYFPGYQGVDDAEVRNKFEAAWSVTLPVKKGKDNHEMMDAIMAGELHSLYIKGEDTITSDGNANFVAQALCRIPFLVVQDIFFSETARYADVVLPASPSLEKDGTFTSTERRIQRLYKALDPLGDSKPDWEIIQLIANRLGAHWEYKHPSEIMAEVAELTPSFAGVSYERLEGYKSLQWPVAKDGTDSPVLFLKEFPFADGKAKFFPLEYVPPSEDAGVDFDLHLNNGRVLEHFEQGAMTSKVTGINRMTPSNWVEVSPELAAERGIESGTKVEVESRWGIIRARVLVTDRVQGHELYMPMNNVVDPVNKLTGAHVDRATHTPAYKETAVRMRILEPKGRSPLMAENFRNGKRTPQHGVEVERKWEQAGYRKPGTAASDTLVQINTTTV</sequence>
<accession>A0A1H4LBJ3</accession>
<protein>
    <recommendedName>
        <fullName evidence="18">nitrate reductase (cytochrome)</fullName>
        <ecNumber evidence="18">1.9.6.1</ecNumber>
    </recommendedName>
</protein>
<dbReference type="GO" id="GO:0015942">
    <property type="term" value="P:formate metabolic process"/>
    <property type="evidence" value="ECO:0007669"/>
    <property type="project" value="InterPro"/>
</dbReference>
<dbReference type="GO" id="GO:0051539">
    <property type="term" value="F:4 iron, 4 sulfur cluster binding"/>
    <property type="evidence" value="ECO:0007669"/>
    <property type="project" value="UniProtKB-KW"/>
</dbReference>
<dbReference type="GO" id="GO:0050140">
    <property type="term" value="F:nitrate reductase (cytochrome) activity"/>
    <property type="evidence" value="ECO:0007669"/>
    <property type="project" value="UniProtKB-EC"/>
</dbReference>
<evidence type="ECO:0000256" key="8">
    <source>
        <dbReference type="ARBA" id="ARBA00022737"/>
    </source>
</evidence>
<keyword evidence="3" id="KW-0004">4Fe-4S</keyword>
<dbReference type="EMBL" id="FNSD01000001">
    <property type="protein sequence ID" value="SEB67828.1"/>
    <property type="molecule type" value="Genomic_DNA"/>
</dbReference>
<dbReference type="Gene3D" id="3.30.70.20">
    <property type="match status" value="1"/>
</dbReference>
<dbReference type="InterPro" id="IPR041924">
    <property type="entry name" value="Formate_Dh-H_N"/>
</dbReference>
<dbReference type="Gene3D" id="3.40.50.740">
    <property type="match status" value="1"/>
</dbReference>
<dbReference type="Pfam" id="PF13510">
    <property type="entry name" value="Fer2_4"/>
    <property type="match status" value="1"/>
</dbReference>
<dbReference type="Gene3D" id="3.10.20.740">
    <property type="match status" value="1"/>
</dbReference>
<evidence type="ECO:0000256" key="1">
    <source>
        <dbReference type="ARBA" id="ARBA00001942"/>
    </source>
</evidence>
<organism evidence="23 24">
    <name type="scientific">Terriglobus roseus</name>
    <dbReference type="NCBI Taxonomy" id="392734"/>
    <lineage>
        <taxon>Bacteria</taxon>
        <taxon>Pseudomonadati</taxon>
        <taxon>Acidobacteriota</taxon>
        <taxon>Terriglobia</taxon>
        <taxon>Terriglobales</taxon>
        <taxon>Acidobacteriaceae</taxon>
        <taxon>Terriglobus</taxon>
    </lineage>
</organism>
<dbReference type="InterPro" id="IPR019574">
    <property type="entry name" value="NADH_UbQ_OxRdtase_Gsu_4Fe4S-bd"/>
</dbReference>
<keyword evidence="8" id="KW-0677">Repeat</keyword>
<dbReference type="SUPFAM" id="SSF50692">
    <property type="entry name" value="ADC-like"/>
    <property type="match status" value="1"/>
</dbReference>
<evidence type="ECO:0000256" key="6">
    <source>
        <dbReference type="ARBA" id="ARBA00022723"/>
    </source>
</evidence>
<dbReference type="GO" id="GO:0043546">
    <property type="term" value="F:molybdopterin cofactor binding"/>
    <property type="evidence" value="ECO:0007669"/>
    <property type="project" value="InterPro"/>
</dbReference>
<dbReference type="GO" id="GO:0046872">
    <property type="term" value="F:metal ion binding"/>
    <property type="evidence" value="ECO:0007669"/>
    <property type="project" value="UniProtKB-KW"/>
</dbReference>
<dbReference type="NCBIfam" id="TIGR01591">
    <property type="entry name" value="Fdh-alpha"/>
    <property type="match status" value="1"/>
</dbReference>
<dbReference type="FunFam" id="2.20.25.90:FF:000001">
    <property type="entry name" value="Formate dehydrogenase subunit alpha"/>
    <property type="match status" value="1"/>
</dbReference>
<dbReference type="InterPro" id="IPR027467">
    <property type="entry name" value="MopterinOxRdtase_cofactor_BS"/>
</dbReference>
<feature type="region of interest" description="Disordered" evidence="19">
    <location>
        <begin position="69"/>
        <end position="104"/>
    </location>
</feature>
<dbReference type="RefSeq" id="WP_074653101.1">
    <property type="nucleotide sequence ID" value="NZ_FNSD01000001.1"/>
</dbReference>
<evidence type="ECO:0000259" key="21">
    <source>
        <dbReference type="PROSITE" id="PS51669"/>
    </source>
</evidence>
<gene>
    <name evidence="23" type="ORF">SAMN05443244_1531</name>
</gene>
<dbReference type="InterPro" id="IPR050123">
    <property type="entry name" value="Prok_molybdopt-oxidoreductase"/>
</dbReference>
<dbReference type="PROSITE" id="PS51379">
    <property type="entry name" value="4FE4S_FER_2"/>
    <property type="match status" value="2"/>
</dbReference>
<keyword evidence="9" id="KW-0574">Periplasm</keyword>
<dbReference type="Gene3D" id="2.20.25.90">
    <property type="entry name" value="ADC-like domains"/>
    <property type="match status" value="1"/>
</dbReference>
<evidence type="ECO:0000313" key="23">
    <source>
        <dbReference type="EMBL" id="SEB67828.1"/>
    </source>
</evidence>
<dbReference type="Pfam" id="PF01568">
    <property type="entry name" value="Molydop_binding"/>
    <property type="match status" value="1"/>
</dbReference>
<feature type="domain" description="4Fe-4S ferredoxin-type" evidence="20">
    <location>
        <begin position="260"/>
        <end position="289"/>
    </location>
</feature>
<dbReference type="GO" id="GO:0022904">
    <property type="term" value="P:respiratory electron transport chain"/>
    <property type="evidence" value="ECO:0007669"/>
    <property type="project" value="TreeGrafter"/>
</dbReference>
<feature type="domain" description="4Fe-4S ferredoxin-type" evidence="20">
    <location>
        <begin position="217"/>
        <end position="246"/>
    </location>
</feature>
<evidence type="ECO:0000256" key="2">
    <source>
        <dbReference type="ARBA" id="ARBA00001966"/>
    </source>
</evidence>
<evidence type="ECO:0000256" key="18">
    <source>
        <dbReference type="ARBA" id="ARBA00067026"/>
    </source>
</evidence>
<evidence type="ECO:0000256" key="10">
    <source>
        <dbReference type="ARBA" id="ARBA00022982"/>
    </source>
</evidence>
<evidence type="ECO:0000259" key="20">
    <source>
        <dbReference type="PROSITE" id="PS51379"/>
    </source>
</evidence>
<evidence type="ECO:0000313" key="24">
    <source>
        <dbReference type="Proteomes" id="UP000182409"/>
    </source>
</evidence>
<evidence type="ECO:0000256" key="11">
    <source>
        <dbReference type="ARBA" id="ARBA00023002"/>
    </source>
</evidence>
<dbReference type="SMART" id="SM00929">
    <property type="entry name" value="NADH-G_4Fe-4S_3"/>
    <property type="match status" value="1"/>
</dbReference>
<dbReference type="CDD" id="cd02753">
    <property type="entry name" value="MopB_Formate-Dh-H"/>
    <property type="match status" value="1"/>
</dbReference>
<dbReference type="Pfam" id="PF04879">
    <property type="entry name" value="Molybdop_Fe4S4"/>
    <property type="match status" value="1"/>
</dbReference>
<dbReference type="InterPro" id="IPR006963">
    <property type="entry name" value="Mopterin_OxRdtase_4Fe-4S_dom"/>
</dbReference>
<dbReference type="SUPFAM" id="SSF54292">
    <property type="entry name" value="2Fe-2S ferredoxin-like"/>
    <property type="match status" value="1"/>
</dbReference>
<evidence type="ECO:0000256" key="3">
    <source>
        <dbReference type="ARBA" id="ARBA00022485"/>
    </source>
</evidence>
<dbReference type="SUPFAM" id="SSF54862">
    <property type="entry name" value="4Fe-4S ferredoxins"/>
    <property type="match status" value="1"/>
</dbReference>
<comment type="cofactor">
    <cofactor evidence="2">
        <name>[4Fe-4S] cluster</name>
        <dbReference type="ChEBI" id="CHEBI:49883"/>
    </cofactor>
</comment>
<evidence type="ECO:0000256" key="12">
    <source>
        <dbReference type="ARBA" id="ARBA00023004"/>
    </source>
</evidence>
<evidence type="ECO:0000256" key="9">
    <source>
        <dbReference type="ARBA" id="ARBA00022764"/>
    </source>
</evidence>
<keyword evidence="5" id="KW-0001">2Fe-2S</keyword>
<proteinExistence type="predicted"/>
<dbReference type="Gene3D" id="3.40.228.10">
    <property type="entry name" value="Dimethylsulfoxide Reductase, domain 2"/>
    <property type="match status" value="1"/>
</dbReference>
<evidence type="ECO:0000256" key="7">
    <source>
        <dbReference type="ARBA" id="ARBA00022729"/>
    </source>
</evidence>
<evidence type="ECO:0000256" key="16">
    <source>
        <dbReference type="ARBA" id="ARBA00052176"/>
    </source>
</evidence>
<keyword evidence="7" id="KW-0732">Signal</keyword>